<keyword evidence="3" id="KW-1185">Reference proteome</keyword>
<evidence type="ECO:0000256" key="1">
    <source>
        <dbReference type="SAM" id="MobiDB-lite"/>
    </source>
</evidence>
<feature type="compositionally biased region" description="Polar residues" evidence="1">
    <location>
        <begin position="154"/>
        <end position="176"/>
    </location>
</feature>
<dbReference type="Proteomes" id="UP000784294">
    <property type="component" value="Unassembled WGS sequence"/>
</dbReference>
<reference evidence="2" key="1">
    <citation type="submission" date="2018-11" db="EMBL/GenBank/DDBJ databases">
        <authorList>
            <consortium name="Pathogen Informatics"/>
        </authorList>
    </citation>
    <scope>NUCLEOTIDE SEQUENCE</scope>
</reference>
<feature type="region of interest" description="Disordered" evidence="1">
    <location>
        <begin position="105"/>
        <end position="265"/>
    </location>
</feature>
<feature type="compositionally biased region" description="Low complexity" evidence="1">
    <location>
        <begin position="185"/>
        <end position="196"/>
    </location>
</feature>
<organism evidence="2 3">
    <name type="scientific">Protopolystoma xenopodis</name>
    <dbReference type="NCBI Taxonomy" id="117903"/>
    <lineage>
        <taxon>Eukaryota</taxon>
        <taxon>Metazoa</taxon>
        <taxon>Spiralia</taxon>
        <taxon>Lophotrochozoa</taxon>
        <taxon>Platyhelminthes</taxon>
        <taxon>Monogenea</taxon>
        <taxon>Polyopisthocotylea</taxon>
        <taxon>Polystomatidea</taxon>
        <taxon>Polystomatidae</taxon>
        <taxon>Protopolystoma</taxon>
    </lineage>
</organism>
<sequence>MVVAVEHEDMFIGPKVNHQPDFYGGSPPRQAIVCNPFVDSFFLLQSEASETNGPGWPYPASWRTSDSKDRNAAFMGTAYPAELADQTASGTVASTELLLPHLRSPDASSTAASASAQSAVSSAPPDLPADPDPDAGSVSTVPDFGTFPLKVSSDPHNPTFSPSPIRSASFRPNTLTAGGMQQFLSSSSSSASVSPSHPKLKSRAEFLQSRPKRNASQTGADMRPSKTKTPESGWKWRIAQKRLKNEPSLVRNAGESGAVRTSPDENDFSVLKRRNGAADHAIEAVSNRPRRRYPRQLRPSNIPSMTALMRQQSSVTFFTFTTPNYPQAYPPLTDCIKVIQGEFTNWLNSLVSFFGIKWF</sequence>
<protein>
    <submittedName>
        <fullName evidence="2">Uncharacterized protein</fullName>
    </submittedName>
</protein>
<name>A0A3S5AFD2_9PLAT</name>
<accession>A0A3S5AFD2</accession>
<evidence type="ECO:0000313" key="2">
    <source>
        <dbReference type="EMBL" id="VEL35626.1"/>
    </source>
</evidence>
<proteinExistence type="predicted"/>
<gene>
    <name evidence="2" type="ORF">PXEA_LOCUS29066</name>
</gene>
<feature type="compositionally biased region" description="Low complexity" evidence="1">
    <location>
        <begin position="107"/>
        <end position="124"/>
    </location>
</feature>
<dbReference type="EMBL" id="CAAALY010250273">
    <property type="protein sequence ID" value="VEL35626.1"/>
    <property type="molecule type" value="Genomic_DNA"/>
</dbReference>
<dbReference type="AlphaFoldDB" id="A0A3S5AFD2"/>
<evidence type="ECO:0000313" key="3">
    <source>
        <dbReference type="Proteomes" id="UP000784294"/>
    </source>
</evidence>
<comment type="caution">
    <text evidence="2">The sequence shown here is derived from an EMBL/GenBank/DDBJ whole genome shotgun (WGS) entry which is preliminary data.</text>
</comment>